<dbReference type="AlphaFoldDB" id="A0A5E4EZT9"/>
<dbReference type="Pfam" id="PF04434">
    <property type="entry name" value="SWIM"/>
    <property type="match status" value="1"/>
</dbReference>
<reference evidence="8" key="1">
    <citation type="journal article" date="2020" name="Plant J.">
        <title>Transposons played a major role in the diversification between the closely related almond and peach genomes: results from the almond genome sequence.</title>
        <authorList>
            <person name="Alioto T."/>
            <person name="Alexiou K.G."/>
            <person name="Bardil A."/>
            <person name="Barteri F."/>
            <person name="Castanera R."/>
            <person name="Cruz F."/>
            <person name="Dhingra A."/>
            <person name="Duval H."/>
            <person name="Fernandez I Marti A."/>
            <person name="Frias L."/>
            <person name="Galan B."/>
            <person name="Garcia J.L."/>
            <person name="Howad W."/>
            <person name="Gomez-Garrido J."/>
            <person name="Gut M."/>
            <person name="Julca I."/>
            <person name="Morata J."/>
            <person name="Puigdomenech P."/>
            <person name="Ribeca P."/>
            <person name="Rubio Cabetas M.J."/>
            <person name="Vlasova A."/>
            <person name="Wirthensohn M."/>
            <person name="Garcia-Mas J."/>
            <person name="Gabaldon T."/>
            <person name="Casacuberta J.M."/>
            <person name="Arus P."/>
        </authorList>
    </citation>
    <scope>NUCLEOTIDE SEQUENCE [LARGE SCALE GENOMIC DNA]</scope>
    <source>
        <strain evidence="8">cv. Texas</strain>
    </source>
</reference>
<protein>
    <recommendedName>
        <fullName evidence="5">Protein FAR1-RELATED SEQUENCE</fullName>
    </recommendedName>
</protein>
<dbReference type="InterPro" id="IPR007527">
    <property type="entry name" value="Znf_SWIM"/>
</dbReference>
<dbReference type="SMART" id="SM00575">
    <property type="entry name" value="ZnF_PMZ"/>
    <property type="match status" value="1"/>
</dbReference>
<feature type="domain" description="Zinc finger PMZ-type" evidence="6">
    <location>
        <begin position="118"/>
        <end position="142"/>
    </location>
</feature>
<sequence length="160" mass="18977">MISKFDLADNTWLKTLYQLREKWCPMFSLDTFTVRIKASQRSQSMNNVFHHMCTKTMRLTEFVHHYDKQTNGMRSRELEETFRHNQGLPSRAAIKSGLLLHAANIHTRKEKKNYLRLSCKMFESMGLLCRHALRVLNVKEVTKIPSQYIMKRWTKEAKKG</sequence>
<dbReference type="Proteomes" id="UP000327085">
    <property type="component" value="Chromosome 1"/>
</dbReference>
<dbReference type="GO" id="GO:0006355">
    <property type="term" value="P:regulation of DNA-templated transcription"/>
    <property type="evidence" value="ECO:0007669"/>
    <property type="project" value="UniProtKB-UniRule"/>
</dbReference>
<keyword evidence="5" id="KW-0539">Nucleus</keyword>
<dbReference type="InterPro" id="IPR006564">
    <property type="entry name" value="Znf_PMZ"/>
</dbReference>
<accession>A0A5E4EZT9</accession>
<evidence type="ECO:0000256" key="5">
    <source>
        <dbReference type="RuleBase" id="RU367018"/>
    </source>
</evidence>
<evidence type="ECO:0000313" key="7">
    <source>
        <dbReference type="EMBL" id="VVA19981.1"/>
    </source>
</evidence>
<dbReference type="InParanoid" id="A0A5E4EZT9"/>
<evidence type="ECO:0000256" key="3">
    <source>
        <dbReference type="ARBA" id="ARBA00022771"/>
    </source>
</evidence>
<dbReference type="EMBL" id="CABIKO010000040">
    <property type="protein sequence ID" value="VVA19981.1"/>
    <property type="molecule type" value="Genomic_DNA"/>
</dbReference>
<evidence type="ECO:0000256" key="2">
    <source>
        <dbReference type="ARBA" id="ARBA00022723"/>
    </source>
</evidence>
<comment type="subcellular location">
    <subcellularLocation>
        <location evidence="5">Nucleus</location>
    </subcellularLocation>
</comment>
<proteinExistence type="inferred from homology"/>
<keyword evidence="3 5" id="KW-0863">Zinc-finger</keyword>
<gene>
    <name evidence="7" type="ORF">ALMOND_2B003988</name>
</gene>
<evidence type="ECO:0000313" key="8">
    <source>
        <dbReference type="Proteomes" id="UP000327085"/>
    </source>
</evidence>
<dbReference type="OMA" id="PRFNIND"/>
<evidence type="ECO:0000256" key="1">
    <source>
        <dbReference type="ARBA" id="ARBA00005889"/>
    </source>
</evidence>
<dbReference type="GO" id="GO:0008270">
    <property type="term" value="F:zinc ion binding"/>
    <property type="evidence" value="ECO:0007669"/>
    <property type="project" value="UniProtKB-UniRule"/>
</dbReference>
<dbReference type="GO" id="GO:0005634">
    <property type="term" value="C:nucleus"/>
    <property type="evidence" value="ECO:0007669"/>
    <property type="project" value="UniProtKB-SubCell"/>
</dbReference>
<dbReference type="InterPro" id="IPR031052">
    <property type="entry name" value="FHY3/FAR1"/>
</dbReference>
<evidence type="ECO:0000256" key="4">
    <source>
        <dbReference type="ARBA" id="ARBA00022833"/>
    </source>
</evidence>
<name>A0A5E4EZT9_PRUDU</name>
<comment type="function">
    <text evidence="5">Putative transcription activator involved in regulating light control of development.</text>
</comment>
<keyword evidence="2 5" id="KW-0479">Metal-binding</keyword>
<evidence type="ECO:0000259" key="6">
    <source>
        <dbReference type="SMART" id="SM00575"/>
    </source>
</evidence>
<comment type="similarity">
    <text evidence="1 5">Belongs to the FHY3/FAR1 family.</text>
</comment>
<dbReference type="PANTHER" id="PTHR31669">
    <property type="entry name" value="PROTEIN FAR1-RELATED SEQUENCE 10-RELATED"/>
    <property type="match status" value="1"/>
</dbReference>
<dbReference type="Gramene" id="VVA19981">
    <property type="protein sequence ID" value="VVA19981"/>
    <property type="gene ID" value="Prudul26B003988"/>
</dbReference>
<keyword evidence="4 5" id="KW-0862">Zinc</keyword>
<organism evidence="7 8">
    <name type="scientific">Prunus dulcis</name>
    <name type="common">Almond</name>
    <name type="synonym">Amygdalus dulcis</name>
    <dbReference type="NCBI Taxonomy" id="3755"/>
    <lineage>
        <taxon>Eukaryota</taxon>
        <taxon>Viridiplantae</taxon>
        <taxon>Streptophyta</taxon>
        <taxon>Embryophyta</taxon>
        <taxon>Tracheophyta</taxon>
        <taxon>Spermatophyta</taxon>
        <taxon>Magnoliopsida</taxon>
        <taxon>eudicotyledons</taxon>
        <taxon>Gunneridae</taxon>
        <taxon>Pentapetalae</taxon>
        <taxon>rosids</taxon>
        <taxon>fabids</taxon>
        <taxon>Rosales</taxon>
        <taxon>Rosaceae</taxon>
        <taxon>Amygdaloideae</taxon>
        <taxon>Amygdaleae</taxon>
        <taxon>Prunus</taxon>
    </lineage>
</organism>
<dbReference type="PANTHER" id="PTHR31669:SF282">
    <property type="entry name" value="PROTEIN FAR1-RELATED SEQUENCE"/>
    <property type="match status" value="1"/>
</dbReference>